<evidence type="ECO:0000256" key="1">
    <source>
        <dbReference type="SAM" id="MobiDB-lite"/>
    </source>
</evidence>
<evidence type="ECO:0000256" key="2">
    <source>
        <dbReference type="SAM" id="Phobius"/>
    </source>
</evidence>
<evidence type="ECO:0000313" key="3">
    <source>
        <dbReference type="EMBL" id="TNN70260.1"/>
    </source>
</evidence>
<feature type="compositionally biased region" description="Low complexity" evidence="1">
    <location>
        <begin position="18"/>
        <end position="35"/>
    </location>
</feature>
<sequence>MKRCENKSLQQHSVGVKQQQQQQQQQQQHTESSGAGLSASLGVGVVVVVVVVGGSGALLVAALSVALLPRPGVAGRLRLGMLLMMRVFI</sequence>
<dbReference type="AlphaFoldDB" id="A0A4Z2HXJ6"/>
<dbReference type="EMBL" id="SRLO01000165">
    <property type="protein sequence ID" value="TNN70260.1"/>
    <property type="molecule type" value="Genomic_DNA"/>
</dbReference>
<keyword evidence="4" id="KW-1185">Reference proteome</keyword>
<dbReference type="Proteomes" id="UP000314294">
    <property type="component" value="Unassembled WGS sequence"/>
</dbReference>
<name>A0A4Z2HXJ6_9TELE</name>
<feature type="compositionally biased region" description="Polar residues" evidence="1">
    <location>
        <begin position="7"/>
        <end position="17"/>
    </location>
</feature>
<gene>
    <name evidence="3" type="ORF">EYF80_019474</name>
</gene>
<reference evidence="3 4" key="1">
    <citation type="submission" date="2019-03" db="EMBL/GenBank/DDBJ databases">
        <title>First draft genome of Liparis tanakae, snailfish: a comprehensive survey of snailfish specific genes.</title>
        <authorList>
            <person name="Kim W."/>
            <person name="Song I."/>
            <person name="Jeong J.-H."/>
            <person name="Kim D."/>
            <person name="Kim S."/>
            <person name="Ryu S."/>
            <person name="Song J.Y."/>
            <person name="Lee S.K."/>
        </authorList>
    </citation>
    <scope>NUCLEOTIDE SEQUENCE [LARGE SCALE GENOMIC DNA]</scope>
    <source>
        <tissue evidence="3">Muscle</tissue>
    </source>
</reference>
<proteinExistence type="predicted"/>
<feature type="transmembrane region" description="Helical" evidence="2">
    <location>
        <begin position="41"/>
        <end position="68"/>
    </location>
</feature>
<feature type="region of interest" description="Disordered" evidence="1">
    <location>
        <begin position="1"/>
        <end position="35"/>
    </location>
</feature>
<protein>
    <submittedName>
        <fullName evidence="3">Uncharacterized protein</fullName>
    </submittedName>
</protein>
<organism evidence="3 4">
    <name type="scientific">Liparis tanakae</name>
    <name type="common">Tanaka's snailfish</name>
    <dbReference type="NCBI Taxonomy" id="230148"/>
    <lineage>
        <taxon>Eukaryota</taxon>
        <taxon>Metazoa</taxon>
        <taxon>Chordata</taxon>
        <taxon>Craniata</taxon>
        <taxon>Vertebrata</taxon>
        <taxon>Euteleostomi</taxon>
        <taxon>Actinopterygii</taxon>
        <taxon>Neopterygii</taxon>
        <taxon>Teleostei</taxon>
        <taxon>Neoteleostei</taxon>
        <taxon>Acanthomorphata</taxon>
        <taxon>Eupercaria</taxon>
        <taxon>Perciformes</taxon>
        <taxon>Cottioidei</taxon>
        <taxon>Cottales</taxon>
        <taxon>Liparidae</taxon>
        <taxon>Liparis</taxon>
    </lineage>
</organism>
<comment type="caution">
    <text evidence="3">The sequence shown here is derived from an EMBL/GenBank/DDBJ whole genome shotgun (WGS) entry which is preliminary data.</text>
</comment>
<keyword evidence="2" id="KW-1133">Transmembrane helix</keyword>
<accession>A0A4Z2HXJ6</accession>
<keyword evidence="2" id="KW-0812">Transmembrane</keyword>
<keyword evidence="2" id="KW-0472">Membrane</keyword>
<evidence type="ECO:0000313" key="4">
    <source>
        <dbReference type="Proteomes" id="UP000314294"/>
    </source>
</evidence>